<dbReference type="SUPFAM" id="SSF51445">
    <property type="entry name" value="(Trans)glycosidases"/>
    <property type="match status" value="1"/>
</dbReference>
<dbReference type="AlphaFoldDB" id="W0DR46"/>
<keyword evidence="4 10" id="KW-0378">Hydrolase</keyword>
<keyword evidence="6 10" id="KW-0573">Peptidoglycan synthesis</keyword>
<dbReference type="GO" id="GO:0008360">
    <property type="term" value="P:regulation of cell shape"/>
    <property type="evidence" value="ECO:0007669"/>
    <property type="project" value="UniProtKB-KW"/>
</dbReference>
<evidence type="ECO:0000313" key="12">
    <source>
        <dbReference type="EMBL" id="AHF00932.1"/>
    </source>
</evidence>
<keyword evidence="7 10" id="KW-0326">Glycosidase</keyword>
<dbReference type="GO" id="GO:0009252">
    <property type="term" value="P:peptidoglycan biosynthetic process"/>
    <property type="evidence" value="ECO:0007669"/>
    <property type="project" value="UniProtKB-KW"/>
</dbReference>
<comment type="similarity">
    <text evidence="10">Belongs to the glycosyl hydrolase 3 family. NagZ subfamily.</text>
</comment>
<dbReference type="InterPro" id="IPR017853">
    <property type="entry name" value="GH"/>
</dbReference>
<keyword evidence="3 10" id="KW-0132">Cell division</keyword>
<dbReference type="GO" id="GO:0071555">
    <property type="term" value="P:cell wall organization"/>
    <property type="evidence" value="ECO:0007669"/>
    <property type="project" value="UniProtKB-KW"/>
</dbReference>
<dbReference type="InterPro" id="IPR036962">
    <property type="entry name" value="Glyco_hydro_3_N_sf"/>
</dbReference>
<keyword evidence="9 10" id="KW-0961">Cell wall biogenesis/degradation</keyword>
<evidence type="ECO:0000313" key="13">
    <source>
        <dbReference type="Proteomes" id="UP000005380"/>
    </source>
</evidence>
<dbReference type="GO" id="GO:0005975">
    <property type="term" value="P:carbohydrate metabolic process"/>
    <property type="evidence" value="ECO:0007669"/>
    <property type="project" value="InterPro"/>
</dbReference>
<evidence type="ECO:0000256" key="8">
    <source>
        <dbReference type="ARBA" id="ARBA00023306"/>
    </source>
</evidence>
<feature type="domain" description="Glycoside hydrolase family 3 N-terminal" evidence="11">
    <location>
        <begin position="16"/>
        <end position="301"/>
    </location>
</feature>
<dbReference type="EC" id="3.2.1.52" evidence="10"/>
<keyword evidence="8 10" id="KW-0131">Cell cycle</keyword>
<dbReference type="OrthoDB" id="9786661at2"/>
<evidence type="ECO:0000259" key="11">
    <source>
        <dbReference type="Pfam" id="PF00933"/>
    </source>
</evidence>
<evidence type="ECO:0000256" key="7">
    <source>
        <dbReference type="ARBA" id="ARBA00023295"/>
    </source>
</evidence>
<dbReference type="InterPro" id="IPR001764">
    <property type="entry name" value="Glyco_hydro_3_N"/>
</dbReference>
<keyword evidence="5 10" id="KW-0133">Cell shape</keyword>
<accession>W0DR46</accession>
<keyword evidence="13" id="KW-1185">Reference proteome</keyword>
<dbReference type="GO" id="GO:0051301">
    <property type="term" value="P:cell division"/>
    <property type="evidence" value="ECO:0007669"/>
    <property type="project" value="UniProtKB-KW"/>
</dbReference>
<keyword evidence="2 10" id="KW-0963">Cytoplasm</keyword>
<dbReference type="HOGENOM" id="CLU_008392_0_0_6"/>
<feature type="active site" description="Nucleophile" evidence="10">
    <location>
        <position position="254"/>
    </location>
</feature>
<dbReference type="Pfam" id="PF00933">
    <property type="entry name" value="Glyco_hydro_3"/>
    <property type="match status" value="1"/>
</dbReference>
<dbReference type="GO" id="GO:0009254">
    <property type="term" value="P:peptidoglycan turnover"/>
    <property type="evidence" value="ECO:0007669"/>
    <property type="project" value="UniProtKB-UniRule"/>
</dbReference>
<feature type="site" description="Important for catalytic activity" evidence="10">
    <location>
        <position position="181"/>
    </location>
</feature>
<dbReference type="RefSeq" id="WP_006459303.1">
    <property type="nucleotide sequence ID" value="NZ_CP007030.1"/>
</dbReference>
<protein>
    <recommendedName>
        <fullName evidence="10">Beta-hexosaminidase</fullName>
        <ecNumber evidence="10">3.2.1.52</ecNumber>
    </recommendedName>
    <alternativeName>
        <fullName evidence="10">Beta-N-acetylhexosaminidase</fullName>
    </alternativeName>
    <alternativeName>
        <fullName evidence="10">N-acetyl-beta-glucosaminidase</fullName>
    </alternativeName>
</protein>
<dbReference type="InterPro" id="IPR022956">
    <property type="entry name" value="Beta_hexosaminidase_bac"/>
</dbReference>
<evidence type="ECO:0000256" key="1">
    <source>
        <dbReference type="ARBA" id="ARBA00001231"/>
    </source>
</evidence>
<evidence type="ECO:0000256" key="4">
    <source>
        <dbReference type="ARBA" id="ARBA00022801"/>
    </source>
</evidence>
<evidence type="ECO:0000256" key="3">
    <source>
        <dbReference type="ARBA" id="ARBA00022618"/>
    </source>
</evidence>
<evidence type="ECO:0000256" key="9">
    <source>
        <dbReference type="ARBA" id="ARBA00023316"/>
    </source>
</evidence>
<evidence type="ECO:0000256" key="10">
    <source>
        <dbReference type="HAMAP-Rule" id="MF_00364"/>
    </source>
</evidence>
<dbReference type="NCBIfam" id="NF003740">
    <property type="entry name" value="PRK05337.1"/>
    <property type="match status" value="1"/>
</dbReference>
<dbReference type="HAMAP" id="MF_00364">
    <property type="entry name" value="NagZ"/>
    <property type="match status" value="1"/>
</dbReference>
<feature type="binding site" evidence="10">
    <location>
        <position position="74"/>
    </location>
    <ligand>
        <name>substrate</name>
    </ligand>
</feature>
<feature type="binding site" evidence="10">
    <location>
        <position position="140"/>
    </location>
    <ligand>
        <name>substrate</name>
    </ligand>
</feature>
<dbReference type="GO" id="GO:0004563">
    <property type="term" value="F:beta-N-acetylhexosaminidase activity"/>
    <property type="evidence" value="ECO:0007669"/>
    <property type="project" value="UniProtKB-UniRule"/>
</dbReference>
<dbReference type="PANTHER" id="PTHR30480">
    <property type="entry name" value="BETA-HEXOSAMINIDASE-RELATED"/>
    <property type="match status" value="1"/>
</dbReference>
<dbReference type="PANTHER" id="PTHR30480:SF13">
    <property type="entry name" value="BETA-HEXOSAMINIDASE"/>
    <property type="match status" value="1"/>
</dbReference>
<feature type="binding site" evidence="10">
    <location>
        <position position="66"/>
    </location>
    <ligand>
        <name>substrate</name>
    </ligand>
</feature>
<dbReference type="InParanoid" id="W0DR46"/>
<comment type="pathway">
    <text evidence="10">Cell wall biogenesis; peptidoglycan recycling.</text>
</comment>
<dbReference type="EMBL" id="CP007030">
    <property type="protein sequence ID" value="AHF00932.1"/>
    <property type="molecule type" value="Genomic_DNA"/>
</dbReference>
<dbReference type="FunCoup" id="W0DR46">
    <property type="interactions" value="305"/>
</dbReference>
<comment type="function">
    <text evidence="10">Plays a role in peptidoglycan recycling by cleaving the terminal beta-1,4-linked N-acetylglucosamine (GlcNAc) from peptide-linked peptidoglycan fragments, giving rise to free GlcNAc, anhydro-N-acetylmuramic acid and anhydro-N-acetylmuramic acid-linked peptides.</text>
</comment>
<dbReference type="eggNOG" id="COG1472">
    <property type="taxonomic scope" value="Bacteria"/>
</dbReference>
<gene>
    <name evidence="10" type="primary">nagZ</name>
    <name evidence="12" type="ORF">THIAE_03280</name>
</gene>
<dbReference type="KEGG" id="tao:THIAE_03280"/>
<organism evidence="12 13">
    <name type="scientific">Thiomicrospira aerophila AL3</name>
    <dbReference type="NCBI Taxonomy" id="717772"/>
    <lineage>
        <taxon>Bacteria</taxon>
        <taxon>Pseudomonadati</taxon>
        <taxon>Pseudomonadota</taxon>
        <taxon>Gammaproteobacteria</taxon>
        <taxon>Thiotrichales</taxon>
        <taxon>Piscirickettsiaceae</taxon>
        <taxon>Thiomicrospira</taxon>
    </lineage>
</organism>
<comment type="subcellular location">
    <subcellularLocation>
        <location evidence="10">Cytoplasm</location>
    </subcellularLocation>
</comment>
<proteinExistence type="inferred from homology"/>
<dbReference type="InterPro" id="IPR050226">
    <property type="entry name" value="NagZ_Beta-hexosaminidase"/>
</dbReference>
<reference evidence="12 13" key="1">
    <citation type="submission" date="2013-12" db="EMBL/GenBank/DDBJ databases">
        <authorList>
            <consortium name="DOE Joint Genome Institute"/>
            <person name="Kappler U."/>
            <person name="Huntemann M."/>
            <person name="Han J."/>
            <person name="Chen A."/>
            <person name="Kyrpides N."/>
            <person name="Mavromatis K."/>
            <person name="Markowitz V."/>
            <person name="Palaniappan K."/>
            <person name="Ivanova N."/>
            <person name="Schaumberg A."/>
            <person name="Pati A."/>
            <person name="Liolios K."/>
            <person name="Nordberg H.P."/>
            <person name="Cantor M.N."/>
            <person name="Hua S.X."/>
            <person name="Woyke T."/>
        </authorList>
    </citation>
    <scope>NUCLEOTIDE SEQUENCE [LARGE SCALE GENOMIC DNA]</scope>
    <source>
        <strain evidence="13">AL2</strain>
    </source>
</reference>
<dbReference type="UniPathway" id="UPA00544"/>
<dbReference type="Proteomes" id="UP000005380">
    <property type="component" value="Chromosome"/>
</dbReference>
<feature type="active site" description="Proton donor/acceptor" evidence="10">
    <location>
        <position position="183"/>
    </location>
</feature>
<dbReference type="Gene3D" id="3.20.20.300">
    <property type="entry name" value="Glycoside hydrolase, family 3, N-terminal domain"/>
    <property type="match status" value="1"/>
</dbReference>
<feature type="binding site" evidence="10">
    <location>
        <begin position="170"/>
        <end position="171"/>
    </location>
    <ligand>
        <name>substrate</name>
    </ligand>
</feature>
<dbReference type="GO" id="GO:0005737">
    <property type="term" value="C:cytoplasm"/>
    <property type="evidence" value="ECO:0007669"/>
    <property type="project" value="UniProtKB-SubCell"/>
</dbReference>
<comment type="catalytic activity">
    <reaction evidence="1 10">
        <text>Hydrolysis of terminal non-reducing N-acetyl-D-hexosamine residues in N-acetyl-beta-D-hexosaminides.</text>
        <dbReference type="EC" id="3.2.1.52"/>
    </reaction>
</comment>
<evidence type="ECO:0000256" key="6">
    <source>
        <dbReference type="ARBA" id="ARBA00022984"/>
    </source>
</evidence>
<dbReference type="STRING" id="717772.THIAE_03280"/>
<sequence length="353" mass="38417">MATKLGFIMMGIAGLQVTSQEREWLAHPAVAGVILFQRNFASVAQLQALCADIHSIRHPRLLIGVDHEGGRVQRFGQEFTRLPPMSALGMSYQADQALALEQATDLGWLAATELLTCGIDLSFSPVLDINYGHNQVIGERAFARSAYEVAALSQAFVSGMNEAGMAAVAKHFPGHGYVSVDTHLGVAEDPRSYLALDEQDMLPFKALINQGLAAIMPAHVIYSDCDAQPAGFSHFWLQRVLRERLGFEGAIISDDLGMQAAVAQGSLLDRVKRAAQAGCDLVLVCNDLTEIPGLLNQLAVAQSPVISSPLSQLRLIRLHGRKLSSRYDKLRFNPRWQAAHRTIETLNTPSLGL</sequence>
<evidence type="ECO:0000256" key="5">
    <source>
        <dbReference type="ARBA" id="ARBA00022960"/>
    </source>
</evidence>
<evidence type="ECO:0000256" key="2">
    <source>
        <dbReference type="ARBA" id="ARBA00022490"/>
    </source>
</evidence>
<name>W0DR46_9GAMM</name>